<feature type="chain" id="PRO_5045281102" evidence="2">
    <location>
        <begin position="27"/>
        <end position="84"/>
    </location>
</feature>
<evidence type="ECO:0000256" key="2">
    <source>
        <dbReference type="SAM" id="SignalP"/>
    </source>
</evidence>
<name>A0ABR4R662_9BORD</name>
<dbReference type="EMBL" id="JHEM01000002">
    <property type="protein sequence ID" value="KCB25936.1"/>
    <property type="molecule type" value="Genomic_DNA"/>
</dbReference>
<protein>
    <submittedName>
        <fullName evidence="3">Lipoprotein</fullName>
    </submittedName>
</protein>
<accession>A0ABR4R662</accession>
<evidence type="ECO:0000313" key="4">
    <source>
        <dbReference type="Proteomes" id="UP000025748"/>
    </source>
</evidence>
<keyword evidence="4" id="KW-1185">Reference proteome</keyword>
<sequence length="84" mass="9193">MKISRSTARRAMLAMAACASIAGCGADNPPRQTSIDYRSPPPSAGRARDGGDFSGRRLTIQSGEGERLILPWFIQDTQDWINRN</sequence>
<reference evidence="3 4" key="1">
    <citation type="submission" date="2014-03" db="EMBL/GenBank/DDBJ databases">
        <title>Genome sequence of Bordetella hinzii.</title>
        <authorList>
            <person name="Register K."/>
            <person name="Harvill E."/>
            <person name="Goodfield L.L."/>
            <person name="Ivanov Y.V."/>
            <person name="Meyer J.A."/>
            <person name="Muse S.J."/>
            <person name="Jacobs N."/>
            <person name="Bendor L."/>
            <person name="Smallridge W.E."/>
            <person name="Brinkac L.M."/>
            <person name="Sanka R."/>
            <person name="Kim M."/>
            <person name="Losada L."/>
        </authorList>
    </citation>
    <scope>NUCLEOTIDE SEQUENCE [LARGE SCALE GENOMIC DNA]</scope>
    <source>
        <strain evidence="3 4">OH87 BAL007II</strain>
    </source>
</reference>
<gene>
    <name evidence="3" type="ORF">L544_3424</name>
</gene>
<feature type="compositionally biased region" description="Basic and acidic residues" evidence="1">
    <location>
        <begin position="46"/>
        <end position="55"/>
    </location>
</feature>
<keyword evidence="2" id="KW-0732">Signal</keyword>
<evidence type="ECO:0000313" key="3">
    <source>
        <dbReference type="EMBL" id="KCB25936.1"/>
    </source>
</evidence>
<dbReference type="Proteomes" id="UP000025748">
    <property type="component" value="Unassembled WGS sequence"/>
</dbReference>
<keyword evidence="3" id="KW-0449">Lipoprotein</keyword>
<feature type="region of interest" description="Disordered" evidence="1">
    <location>
        <begin position="29"/>
        <end position="57"/>
    </location>
</feature>
<dbReference type="RefSeq" id="WP_032961175.1">
    <property type="nucleotide sequence ID" value="NZ_JHEM01000002.1"/>
</dbReference>
<evidence type="ECO:0000256" key="1">
    <source>
        <dbReference type="SAM" id="MobiDB-lite"/>
    </source>
</evidence>
<proteinExistence type="predicted"/>
<comment type="caution">
    <text evidence="3">The sequence shown here is derived from an EMBL/GenBank/DDBJ whole genome shotgun (WGS) entry which is preliminary data.</text>
</comment>
<dbReference type="PROSITE" id="PS51257">
    <property type="entry name" value="PROKAR_LIPOPROTEIN"/>
    <property type="match status" value="1"/>
</dbReference>
<feature type="signal peptide" evidence="2">
    <location>
        <begin position="1"/>
        <end position="26"/>
    </location>
</feature>
<organism evidence="3 4">
    <name type="scientific">Bordetella hinzii OH87 BAL007II</name>
    <dbReference type="NCBI Taxonomy" id="1331262"/>
    <lineage>
        <taxon>Bacteria</taxon>
        <taxon>Pseudomonadati</taxon>
        <taxon>Pseudomonadota</taxon>
        <taxon>Betaproteobacteria</taxon>
        <taxon>Burkholderiales</taxon>
        <taxon>Alcaligenaceae</taxon>
        <taxon>Bordetella</taxon>
    </lineage>
</organism>